<evidence type="ECO:0000256" key="1">
    <source>
        <dbReference type="PROSITE-ProRule" id="PRU00042"/>
    </source>
</evidence>
<dbReference type="Pfam" id="PF13912">
    <property type="entry name" value="zf-C2H2_6"/>
    <property type="match status" value="2"/>
</dbReference>
<dbReference type="Gene3D" id="3.30.160.60">
    <property type="entry name" value="Classic Zinc Finger"/>
    <property type="match status" value="1"/>
</dbReference>
<evidence type="ECO:0000256" key="2">
    <source>
        <dbReference type="SAM" id="MobiDB-lite"/>
    </source>
</evidence>
<dbReference type="AlphaFoldDB" id="A0A8S0SWU7"/>
<organism evidence="4 5">
    <name type="scientific">Olea europaea subsp. europaea</name>
    <dbReference type="NCBI Taxonomy" id="158383"/>
    <lineage>
        <taxon>Eukaryota</taxon>
        <taxon>Viridiplantae</taxon>
        <taxon>Streptophyta</taxon>
        <taxon>Embryophyta</taxon>
        <taxon>Tracheophyta</taxon>
        <taxon>Spermatophyta</taxon>
        <taxon>Magnoliopsida</taxon>
        <taxon>eudicotyledons</taxon>
        <taxon>Gunneridae</taxon>
        <taxon>Pentapetalae</taxon>
        <taxon>asterids</taxon>
        <taxon>lamiids</taxon>
        <taxon>Lamiales</taxon>
        <taxon>Oleaceae</taxon>
        <taxon>Oleeae</taxon>
        <taxon>Olea</taxon>
    </lineage>
</organism>
<dbReference type="InterPro" id="IPR013087">
    <property type="entry name" value="Znf_C2H2_type"/>
</dbReference>
<dbReference type="PANTHER" id="PTHR47591:SF1">
    <property type="entry name" value="ZINC FINGER PROTEIN ZAT2-RELATED"/>
    <property type="match status" value="1"/>
</dbReference>
<accession>A0A8S0SWU7</accession>
<sequence>MEKDQENQPDSIMEDDQDSDVTEMVAPPYVPANKLLWVKIKFPNMKKKSMEEEDMEDGPKVKDHFRLEFKKRFSSGKALGGHMSSAHVQGNKDFSLKKLKSKKKRQPKQLVGLGFPSGYGEKNICKICYREFLTKKSLFEHVRSHPDREWRGMKPPDEAATNFFEPEFGAMNEVPSHVLDGDQLTRLVNRDSKPSEDRDSKVKEGAISSNYCTPEDETDDANQDFHLNKNRENLFPVGDERNSHVKKLKVWERTDENPGGTQSGRAIHLSRELSNTPSTRWHRSSHKKFKVKIYYAIDDPSSIGASYIKYVSKANAIKELESLGVQNQCLCTSECNRSDHVTSTDEAKKERTVYDFDLIVTPNDDGEKGMEPDNTAS</sequence>
<evidence type="ECO:0000313" key="5">
    <source>
        <dbReference type="Proteomes" id="UP000594638"/>
    </source>
</evidence>
<dbReference type="Proteomes" id="UP000594638">
    <property type="component" value="Unassembled WGS sequence"/>
</dbReference>
<dbReference type="GO" id="GO:0008270">
    <property type="term" value="F:zinc ion binding"/>
    <property type="evidence" value="ECO:0007669"/>
    <property type="project" value="UniProtKB-KW"/>
</dbReference>
<dbReference type="PROSITE" id="PS50157">
    <property type="entry name" value="ZINC_FINGER_C2H2_2"/>
    <property type="match status" value="1"/>
</dbReference>
<dbReference type="Gramene" id="OE9A079696T1">
    <property type="protein sequence ID" value="OE9A079696C1"/>
    <property type="gene ID" value="OE9A079696"/>
</dbReference>
<keyword evidence="1" id="KW-0862">Zinc</keyword>
<evidence type="ECO:0000313" key="4">
    <source>
        <dbReference type="EMBL" id="CAA2997323.1"/>
    </source>
</evidence>
<keyword evidence="1" id="KW-0863">Zinc-finger</keyword>
<feature type="region of interest" description="Disordered" evidence="2">
    <location>
        <begin position="1"/>
        <end position="23"/>
    </location>
</feature>
<name>A0A8S0SWU7_OLEEU</name>
<dbReference type="PROSITE" id="PS00028">
    <property type="entry name" value="ZINC_FINGER_C2H2_1"/>
    <property type="match status" value="1"/>
</dbReference>
<comment type="caution">
    <text evidence="4">The sequence shown here is derived from an EMBL/GenBank/DDBJ whole genome shotgun (WGS) entry which is preliminary data.</text>
</comment>
<feature type="compositionally biased region" description="Basic and acidic residues" evidence="2">
    <location>
        <begin position="188"/>
        <end position="204"/>
    </location>
</feature>
<dbReference type="OrthoDB" id="6077919at2759"/>
<feature type="domain" description="C2H2-type" evidence="3">
    <location>
        <begin position="123"/>
        <end position="150"/>
    </location>
</feature>
<evidence type="ECO:0000259" key="3">
    <source>
        <dbReference type="PROSITE" id="PS50157"/>
    </source>
</evidence>
<feature type="region of interest" description="Disordered" evidence="2">
    <location>
        <begin position="181"/>
        <end position="223"/>
    </location>
</feature>
<dbReference type="EMBL" id="CACTIH010005550">
    <property type="protein sequence ID" value="CAA2997323.1"/>
    <property type="molecule type" value="Genomic_DNA"/>
</dbReference>
<proteinExistence type="predicted"/>
<keyword evidence="1" id="KW-0479">Metal-binding</keyword>
<gene>
    <name evidence="4" type="ORF">OLEA9_A079696</name>
</gene>
<feature type="compositionally biased region" description="Acidic residues" evidence="2">
    <location>
        <begin position="12"/>
        <end position="21"/>
    </location>
</feature>
<protein>
    <submittedName>
        <fullName evidence="4">Zinc finger ZAT9-like</fullName>
    </submittedName>
</protein>
<reference evidence="4 5" key="1">
    <citation type="submission" date="2019-12" db="EMBL/GenBank/DDBJ databases">
        <authorList>
            <person name="Alioto T."/>
            <person name="Alioto T."/>
            <person name="Gomez Garrido J."/>
        </authorList>
    </citation>
    <scope>NUCLEOTIDE SEQUENCE [LARGE SCALE GENOMIC DNA]</scope>
</reference>
<dbReference type="PANTHER" id="PTHR47591">
    <property type="entry name" value="ZINC FINGER PROTEIN ZAT2-RELATED"/>
    <property type="match status" value="1"/>
</dbReference>
<keyword evidence="5" id="KW-1185">Reference proteome</keyword>